<dbReference type="CDD" id="cd03884">
    <property type="entry name" value="M20_bAS"/>
    <property type="match status" value="1"/>
</dbReference>
<comment type="caution">
    <text evidence="4">The sequence shown here is derived from an EMBL/GenBank/DDBJ whole genome shotgun (WGS) entry which is preliminary data.</text>
</comment>
<dbReference type="InterPro" id="IPR011650">
    <property type="entry name" value="Peptidase_M20_dimer"/>
</dbReference>
<evidence type="ECO:0000259" key="3">
    <source>
        <dbReference type="Pfam" id="PF07687"/>
    </source>
</evidence>
<organism evidence="4 5">
    <name type="scientific">Sellimonas caecigallum</name>
    <dbReference type="NCBI Taxonomy" id="2592333"/>
    <lineage>
        <taxon>Bacteria</taxon>
        <taxon>Bacillati</taxon>
        <taxon>Bacillota</taxon>
        <taxon>Clostridia</taxon>
        <taxon>Lachnospirales</taxon>
        <taxon>Lachnospiraceae</taxon>
        <taxon>Sellimonas</taxon>
    </lineage>
</organism>
<dbReference type="PIRSF" id="PIRSF001235">
    <property type="entry name" value="Amidase_carbamoylase"/>
    <property type="match status" value="1"/>
</dbReference>
<dbReference type="GO" id="GO:0016787">
    <property type="term" value="F:hydrolase activity"/>
    <property type="evidence" value="ECO:0007669"/>
    <property type="project" value="UniProtKB-KW"/>
</dbReference>
<dbReference type="EMBL" id="VIRV01000021">
    <property type="protein sequence ID" value="MBY0759664.1"/>
    <property type="molecule type" value="Genomic_DNA"/>
</dbReference>
<keyword evidence="2 4" id="KW-0378">Hydrolase</keyword>
<dbReference type="NCBIfam" id="NF006771">
    <property type="entry name" value="PRK09290.1-5"/>
    <property type="match status" value="1"/>
</dbReference>
<dbReference type="Pfam" id="PF01546">
    <property type="entry name" value="Peptidase_M20"/>
    <property type="match status" value="1"/>
</dbReference>
<dbReference type="Pfam" id="PF07687">
    <property type="entry name" value="M20_dimer"/>
    <property type="match status" value="1"/>
</dbReference>
<dbReference type="Gene3D" id="3.40.630.10">
    <property type="entry name" value="Zn peptidases"/>
    <property type="match status" value="1"/>
</dbReference>
<dbReference type="NCBIfam" id="TIGR01879">
    <property type="entry name" value="hydantase"/>
    <property type="match status" value="1"/>
</dbReference>
<evidence type="ECO:0000313" key="4">
    <source>
        <dbReference type="EMBL" id="MBY0759664.1"/>
    </source>
</evidence>
<sequence length="416" mass="45945">MEVDAKKVTERLEELYACGAQEDGTHTRMAYSDEDVKAREIFQGYFRELGIPVRMDEAGNLIARLEGEEPDLPAIMMGSHLDTVPDGGKYDGVVGCMAGLGVCEALVKAGKRLRHPLEVIVFTDEEGFRFGSGLLGSGAICGEDLGISENDLDMYGQTRKEVFKNYGITVENVAKAKIDPASVHCFIELHVEQGGTLYKNRIPVGIVSSIAGVSRYEVQIQGQANHAGSTMMEDRKDALVTAARFISEVPNVVKRLGGQYTVATVGTIKVAPNSVNVIPGSCTFHLEIRDQSADVMKKIEEELYTYVKKLCDEAQETLSWEHISYHEPAPMAEEVKSAIEKAVKKLDVDYTVLPSGAFHDSLLMTRVFPTGMIFVPSEEGISHSRYEFTKEEDIRRGCDVLLETVLLLDNMEIEHK</sequence>
<dbReference type="PROSITE" id="PS00758">
    <property type="entry name" value="ARGE_DAPE_CPG2_1"/>
    <property type="match status" value="1"/>
</dbReference>
<protein>
    <submittedName>
        <fullName evidence="4">Zn-dependent hydrolase</fullName>
    </submittedName>
</protein>
<feature type="domain" description="Peptidase M20 dimerisation" evidence="3">
    <location>
        <begin position="212"/>
        <end position="312"/>
    </location>
</feature>
<name>A0ABS7L9E5_9FIRM</name>
<dbReference type="PANTHER" id="PTHR32494">
    <property type="entry name" value="ALLANTOATE DEIMINASE-RELATED"/>
    <property type="match status" value="1"/>
</dbReference>
<keyword evidence="5" id="KW-1185">Reference proteome</keyword>
<dbReference type="InterPro" id="IPR010158">
    <property type="entry name" value="Amidase_Cbmase"/>
</dbReference>
<accession>A0ABS7L9E5</accession>
<dbReference type="SUPFAM" id="SSF55031">
    <property type="entry name" value="Bacterial exopeptidase dimerisation domain"/>
    <property type="match status" value="1"/>
</dbReference>
<dbReference type="InterPro" id="IPR036264">
    <property type="entry name" value="Bact_exopeptidase_dim_dom"/>
</dbReference>
<dbReference type="RefSeq" id="WP_087211487.1">
    <property type="nucleotide sequence ID" value="NZ_CP173660.1"/>
</dbReference>
<dbReference type="InterPro" id="IPR002933">
    <property type="entry name" value="Peptidase_M20"/>
</dbReference>
<comment type="similarity">
    <text evidence="1">Belongs to the peptidase M20 family.</text>
</comment>
<evidence type="ECO:0000256" key="2">
    <source>
        <dbReference type="ARBA" id="ARBA00022801"/>
    </source>
</evidence>
<dbReference type="SUPFAM" id="SSF53187">
    <property type="entry name" value="Zn-dependent exopeptidases"/>
    <property type="match status" value="1"/>
</dbReference>
<dbReference type="Proteomes" id="UP000779049">
    <property type="component" value="Unassembled WGS sequence"/>
</dbReference>
<proteinExistence type="inferred from homology"/>
<dbReference type="Gene3D" id="3.30.70.360">
    <property type="match status" value="1"/>
</dbReference>
<gene>
    <name evidence="4" type="ORF">FLB61_11320</name>
</gene>
<evidence type="ECO:0000313" key="5">
    <source>
        <dbReference type="Proteomes" id="UP000779049"/>
    </source>
</evidence>
<dbReference type="InterPro" id="IPR001261">
    <property type="entry name" value="ArgE/DapE_CS"/>
</dbReference>
<dbReference type="PANTHER" id="PTHR32494:SF5">
    <property type="entry name" value="ALLANTOATE AMIDOHYDROLASE"/>
    <property type="match status" value="1"/>
</dbReference>
<reference evidence="4 5" key="1">
    <citation type="journal article" date="2020" name="New Microbes New Infect">
        <title>Sellimonas caecigallum sp. nov., description and genome sequence of a new member of the Sellimonas genus isolated from the cecum of feral chicken.</title>
        <authorList>
            <person name="Wongkuna S."/>
            <person name="Ghimire S."/>
            <person name="Antony L."/>
            <person name="Chankhamhaengdecha S."/>
            <person name="Janvilisri T."/>
            <person name="Scaria J."/>
        </authorList>
    </citation>
    <scope>NUCLEOTIDE SEQUENCE [LARGE SCALE GENOMIC DNA]</scope>
    <source>
        <strain evidence="4 5">SW451</strain>
    </source>
</reference>
<evidence type="ECO:0000256" key="1">
    <source>
        <dbReference type="ARBA" id="ARBA00006153"/>
    </source>
</evidence>